<reference evidence="1" key="2">
    <citation type="journal article" date="2023" name="IMA Fungus">
        <title>Comparative genomic study of the Penicillium genus elucidates a diverse pangenome and 15 lateral gene transfer events.</title>
        <authorList>
            <person name="Petersen C."/>
            <person name="Sorensen T."/>
            <person name="Nielsen M.R."/>
            <person name="Sondergaard T.E."/>
            <person name="Sorensen J.L."/>
            <person name="Fitzpatrick D.A."/>
            <person name="Frisvad J.C."/>
            <person name="Nielsen K.L."/>
        </authorList>
    </citation>
    <scope>NUCLEOTIDE SEQUENCE</scope>
    <source>
        <strain evidence="1">IBT 29677</strain>
    </source>
</reference>
<dbReference type="NCBIfam" id="TIGR03401">
    <property type="entry name" value="cyanamide_fam"/>
    <property type="match status" value="1"/>
</dbReference>
<dbReference type="PANTHER" id="PTHR35569">
    <property type="entry name" value="CYANAMIDE HYDRATASE DDI2-RELATED"/>
    <property type="match status" value="1"/>
</dbReference>
<keyword evidence="2" id="KW-1185">Reference proteome</keyword>
<dbReference type="OrthoDB" id="409121at2759"/>
<sequence>MAPASAPTDITLDSVSVYGFTAVPASASLLLSTTTSTAAPFIPVSEIPVPDTALSERIKRYAQSEPPDEAYFLTCLLHDIGSTEENITKTKLSFEFYGGLLALNVLQETSNTSAPEATAAPDLAESVAEAIIRHQDFRDEGKITAVGQLLQLATTLGRLIRFRAGDNVGAHTELVHSLTIEDISRHFPRRGWSRCFAATLRKETELKPWCHTTVLGEGASARVLGNKLMVPYE</sequence>
<dbReference type="RefSeq" id="XP_056493480.1">
    <property type="nucleotide sequence ID" value="XM_056624898.1"/>
</dbReference>
<protein>
    <recommendedName>
        <fullName evidence="3">HD domain-containing protein</fullName>
    </recommendedName>
</protein>
<evidence type="ECO:0000313" key="1">
    <source>
        <dbReference type="EMBL" id="KAJ5413624.1"/>
    </source>
</evidence>
<dbReference type="EMBL" id="JAPZBU010000003">
    <property type="protein sequence ID" value="KAJ5413624.1"/>
    <property type="molecule type" value="Genomic_DNA"/>
</dbReference>
<organism evidence="1 2">
    <name type="scientific">Penicillium cosmopolitanum</name>
    <dbReference type="NCBI Taxonomy" id="1131564"/>
    <lineage>
        <taxon>Eukaryota</taxon>
        <taxon>Fungi</taxon>
        <taxon>Dikarya</taxon>
        <taxon>Ascomycota</taxon>
        <taxon>Pezizomycotina</taxon>
        <taxon>Eurotiomycetes</taxon>
        <taxon>Eurotiomycetidae</taxon>
        <taxon>Eurotiales</taxon>
        <taxon>Aspergillaceae</taxon>
        <taxon>Penicillium</taxon>
    </lineage>
</organism>
<dbReference type="SUPFAM" id="SSF109604">
    <property type="entry name" value="HD-domain/PDEase-like"/>
    <property type="match status" value="1"/>
</dbReference>
<name>A0A9W9WAM0_9EURO</name>
<dbReference type="Proteomes" id="UP001147747">
    <property type="component" value="Unassembled WGS sequence"/>
</dbReference>
<gene>
    <name evidence="1" type="ORF">N7509_000251</name>
</gene>
<evidence type="ECO:0000313" key="2">
    <source>
        <dbReference type="Proteomes" id="UP001147747"/>
    </source>
</evidence>
<dbReference type="InterPro" id="IPR017771">
    <property type="entry name" value="Cyanamide_hydratase_HD"/>
</dbReference>
<dbReference type="AlphaFoldDB" id="A0A9W9WAM0"/>
<evidence type="ECO:0008006" key="3">
    <source>
        <dbReference type="Google" id="ProtNLM"/>
    </source>
</evidence>
<reference evidence="1" key="1">
    <citation type="submission" date="2022-12" db="EMBL/GenBank/DDBJ databases">
        <authorList>
            <person name="Petersen C."/>
        </authorList>
    </citation>
    <scope>NUCLEOTIDE SEQUENCE</scope>
    <source>
        <strain evidence="1">IBT 29677</strain>
    </source>
</reference>
<dbReference type="GeneID" id="81363878"/>
<accession>A0A9W9WAM0</accession>
<dbReference type="PANTHER" id="PTHR35569:SF1">
    <property type="entry name" value="CYANAMIDE HYDRATASE DDI2-RELATED"/>
    <property type="match status" value="1"/>
</dbReference>
<proteinExistence type="predicted"/>
<comment type="caution">
    <text evidence="1">The sequence shown here is derived from an EMBL/GenBank/DDBJ whole genome shotgun (WGS) entry which is preliminary data.</text>
</comment>